<evidence type="ECO:0000256" key="3">
    <source>
        <dbReference type="ARBA" id="ARBA00022448"/>
    </source>
</evidence>
<dbReference type="PROSITE" id="PS51257">
    <property type="entry name" value="PROKAR_LIPOPROTEIN"/>
    <property type="match status" value="1"/>
</dbReference>
<dbReference type="RefSeq" id="WP_098459209.1">
    <property type="nucleotide sequence ID" value="NZ_PDJC01000001.1"/>
</dbReference>
<feature type="domain" description="Fe/B12 periplasmic-binding" evidence="6">
    <location>
        <begin position="101"/>
        <end position="306"/>
    </location>
</feature>
<keyword evidence="3" id="KW-0813">Transport</keyword>
<dbReference type="Gene3D" id="3.40.50.1980">
    <property type="entry name" value="Nitrogenase molybdenum iron protein domain"/>
    <property type="match status" value="2"/>
</dbReference>
<evidence type="ECO:0000256" key="2">
    <source>
        <dbReference type="ARBA" id="ARBA00008814"/>
    </source>
</evidence>
<dbReference type="SUPFAM" id="SSF53807">
    <property type="entry name" value="Helical backbone' metal receptor"/>
    <property type="match status" value="1"/>
</dbReference>
<dbReference type="EMBL" id="PDJC01000001">
    <property type="protein sequence ID" value="PFG15592.1"/>
    <property type="molecule type" value="Genomic_DNA"/>
</dbReference>
<evidence type="ECO:0000313" key="8">
    <source>
        <dbReference type="Proteomes" id="UP000226079"/>
    </source>
</evidence>
<dbReference type="InterPro" id="IPR002491">
    <property type="entry name" value="ABC_transptr_periplasmic_BD"/>
</dbReference>
<dbReference type="OrthoDB" id="7941913at2"/>
<organism evidence="7 8">
    <name type="scientific">Propionicimonas paludicola</name>
    <dbReference type="NCBI Taxonomy" id="185243"/>
    <lineage>
        <taxon>Bacteria</taxon>
        <taxon>Bacillati</taxon>
        <taxon>Actinomycetota</taxon>
        <taxon>Actinomycetes</taxon>
        <taxon>Propionibacteriales</taxon>
        <taxon>Nocardioidaceae</taxon>
        <taxon>Propionicimonas</taxon>
    </lineage>
</organism>
<evidence type="ECO:0000256" key="4">
    <source>
        <dbReference type="ARBA" id="ARBA00022729"/>
    </source>
</evidence>
<gene>
    <name evidence="7" type="ORF">ATK74_0112</name>
</gene>
<evidence type="ECO:0000256" key="5">
    <source>
        <dbReference type="SAM" id="SignalP"/>
    </source>
</evidence>
<dbReference type="PANTHER" id="PTHR30532">
    <property type="entry name" value="IRON III DICITRATE-BINDING PERIPLASMIC PROTEIN"/>
    <property type="match status" value="1"/>
</dbReference>
<reference evidence="7 8" key="1">
    <citation type="submission" date="2017-10" db="EMBL/GenBank/DDBJ databases">
        <title>Sequencing the genomes of 1000 actinobacteria strains.</title>
        <authorList>
            <person name="Klenk H.-P."/>
        </authorList>
    </citation>
    <scope>NUCLEOTIDE SEQUENCE [LARGE SCALE GENOMIC DNA]</scope>
    <source>
        <strain evidence="7 8">DSM 15597</strain>
    </source>
</reference>
<dbReference type="GO" id="GO:0030288">
    <property type="term" value="C:outer membrane-bounded periplasmic space"/>
    <property type="evidence" value="ECO:0007669"/>
    <property type="project" value="TreeGrafter"/>
</dbReference>
<dbReference type="PANTHER" id="PTHR30532:SF24">
    <property type="entry name" value="FERRIC ENTEROBACTIN-BINDING PERIPLASMIC PROTEIN FEPB"/>
    <property type="match status" value="1"/>
</dbReference>
<comment type="caution">
    <text evidence="7">The sequence shown here is derived from an EMBL/GenBank/DDBJ whole genome shotgun (WGS) entry which is preliminary data.</text>
</comment>
<sequence>MNPRTLTSVVAAAVTSVLVLAGCAAPSAPVAGASPSSSAAGWSYTDDIGNTVTLAQRPARIAGFTDQALSLFSYGIAPVAVFGRTDVATDTRFGGFDTSAMKIVGNSYGEINLEALAQAKPDLIVTGVYPTDRAGTIDSTQPYYGLKDREQQAKLAAIAPIVTVKVGGAGRDLLASNARLAIALGADQAKVDADKAGFEKAAANLTTVAKSSGLKVSAMYADANGIYLVKPEDEPETQLYKSLGVDYTELNPGGDYYWDIYSWENAGKVKVADIILLSDEGYQVEDLRKQKTFADDPALVAGQVYERRVAPMSYSAQAKNLDVLAGYLGSSKKVTS</sequence>
<dbReference type="GO" id="GO:1901678">
    <property type="term" value="P:iron coordination entity transport"/>
    <property type="evidence" value="ECO:0007669"/>
    <property type="project" value="UniProtKB-ARBA"/>
</dbReference>
<evidence type="ECO:0000313" key="7">
    <source>
        <dbReference type="EMBL" id="PFG15592.1"/>
    </source>
</evidence>
<dbReference type="Proteomes" id="UP000226079">
    <property type="component" value="Unassembled WGS sequence"/>
</dbReference>
<accession>A0A2A9CPQ6</accession>
<dbReference type="InterPro" id="IPR051313">
    <property type="entry name" value="Bact_iron-sidero_bind"/>
</dbReference>
<evidence type="ECO:0000256" key="1">
    <source>
        <dbReference type="ARBA" id="ARBA00004196"/>
    </source>
</evidence>
<comment type="similarity">
    <text evidence="2">Belongs to the bacterial solute-binding protein 8 family.</text>
</comment>
<proteinExistence type="inferred from homology"/>
<protein>
    <submittedName>
        <fullName evidence="7">Iron complex transport system substrate-binding protein</fullName>
    </submittedName>
</protein>
<feature type="chain" id="PRO_5039430835" evidence="5">
    <location>
        <begin position="22"/>
        <end position="336"/>
    </location>
</feature>
<keyword evidence="8" id="KW-1185">Reference proteome</keyword>
<feature type="signal peptide" evidence="5">
    <location>
        <begin position="1"/>
        <end position="21"/>
    </location>
</feature>
<comment type="subcellular location">
    <subcellularLocation>
        <location evidence="1">Cell envelope</location>
    </subcellularLocation>
</comment>
<dbReference type="AlphaFoldDB" id="A0A2A9CPQ6"/>
<evidence type="ECO:0000259" key="6">
    <source>
        <dbReference type="Pfam" id="PF01497"/>
    </source>
</evidence>
<dbReference type="Pfam" id="PF01497">
    <property type="entry name" value="Peripla_BP_2"/>
    <property type="match status" value="1"/>
</dbReference>
<name>A0A2A9CPQ6_9ACTN</name>
<keyword evidence="4 5" id="KW-0732">Signal</keyword>